<protein>
    <submittedName>
        <fullName evidence="1">Uncharacterized protein</fullName>
    </submittedName>
</protein>
<accession>A0ABN9C1M7</accession>
<dbReference type="EMBL" id="CATNWA010007211">
    <property type="protein sequence ID" value="CAI9553563.1"/>
    <property type="molecule type" value="Genomic_DNA"/>
</dbReference>
<comment type="caution">
    <text evidence="1">The sequence shown here is derived from an EMBL/GenBank/DDBJ whole genome shotgun (WGS) entry which is preliminary data.</text>
</comment>
<organism evidence="1 2">
    <name type="scientific">Staurois parvus</name>
    <dbReference type="NCBI Taxonomy" id="386267"/>
    <lineage>
        <taxon>Eukaryota</taxon>
        <taxon>Metazoa</taxon>
        <taxon>Chordata</taxon>
        <taxon>Craniata</taxon>
        <taxon>Vertebrata</taxon>
        <taxon>Euteleostomi</taxon>
        <taxon>Amphibia</taxon>
        <taxon>Batrachia</taxon>
        <taxon>Anura</taxon>
        <taxon>Neobatrachia</taxon>
        <taxon>Ranoidea</taxon>
        <taxon>Ranidae</taxon>
        <taxon>Staurois</taxon>
    </lineage>
</organism>
<feature type="non-terminal residue" evidence="1">
    <location>
        <position position="50"/>
    </location>
</feature>
<evidence type="ECO:0000313" key="2">
    <source>
        <dbReference type="Proteomes" id="UP001162483"/>
    </source>
</evidence>
<name>A0ABN9C1M7_9NEOB</name>
<sequence>MTVKSYNRFSEKNMHMSCDLEGTEVLPVIWGELYDLVGRFSKSLMAPSLP</sequence>
<keyword evidence="2" id="KW-1185">Reference proteome</keyword>
<reference evidence="1" key="1">
    <citation type="submission" date="2023-05" db="EMBL/GenBank/DDBJ databases">
        <authorList>
            <person name="Stuckert A."/>
        </authorList>
    </citation>
    <scope>NUCLEOTIDE SEQUENCE</scope>
</reference>
<dbReference type="Proteomes" id="UP001162483">
    <property type="component" value="Unassembled WGS sequence"/>
</dbReference>
<proteinExistence type="predicted"/>
<gene>
    <name evidence="1" type="ORF">SPARVUS_LOCUS4064687</name>
</gene>
<evidence type="ECO:0000313" key="1">
    <source>
        <dbReference type="EMBL" id="CAI9553563.1"/>
    </source>
</evidence>